<organism evidence="3 4">
    <name type="scientific">Candidatus Erwinia haradaeae</name>
    <dbReference type="NCBI Taxonomy" id="1922217"/>
    <lineage>
        <taxon>Bacteria</taxon>
        <taxon>Pseudomonadati</taxon>
        <taxon>Pseudomonadota</taxon>
        <taxon>Gammaproteobacteria</taxon>
        <taxon>Enterobacterales</taxon>
        <taxon>Erwiniaceae</taxon>
        <taxon>Erwinia</taxon>
    </lineage>
</organism>
<dbReference type="InterPro" id="IPR016181">
    <property type="entry name" value="Acyl_CoA_acyltransferase"/>
</dbReference>
<keyword evidence="1" id="KW-0812">Transmembrane</keyword>
<keyword evidence="1" id="KW-0472">Membrane</keyword>
<feature type="transmembrane region" description="Helical" evidence="1">
    <location>
        <begin position="40"/>
        <end position="61"/>
    </location>
</feature>
<feature type="domain" description="N-acetyltransferase" evidence="2">
    <location>
        <begin position="2"/>
        <end position="100"/>
    </location>
</feature>
<evidence type="ECO:0000259" key="2">
    <source>
        <dbReference type="PROSITE" id="PS51186"/>
    </source>
</evidence>
<dbReference type="GO" id="GO:0008999">
    <property type="term" value="F:protein-N-terminal-alanine acetyltransferase activity"/>
    <property type="evidence" value="ECO:0007669"/>
    <property type="project" value="UniProtKB-EC"/>
</dbReference>
<keyword evidence="3" id="KW-0808">Transferase</keyword>
<dbReference type="EC" id="2.3.1.266" evidence="3"/>
<evidence type="ECO:0000256" key="1">
    <source>
        <dbReference type="SAM" id="Phobius"/>
    </source>
</evidence>
<sequence>MNQISLLYPHHFDTAFLIEQRSHTYPSTKKTFFKNQGVRYLNFCLMVDGVMAAFAITQLVIDEANLFNIAVDPNFKRRGLGKILLQHLIGQLVARNIKTL</sequence>
<dbReference type="Proteomes" id="UP000294338">
    <property type="component" value="Chromosome 1"/>
</dbReference>
<dbReference type="Pfam" id="PF00583">
    <property type="entry name" value="Acetyltransf_1"/>
    <property type="match status" value="1"/>
</dbReference>
<accession>A0A451D476</accession>
<keyword evidence="1" id="KW-1133">Transmembrane helix</keyword>
<name>A0A451D476_9GAMM</name>
<dbReference type="EMBL" id="LR217705">
    <property type="protein sequence ID" value="VFP80476.1"/>
    <property type="molecule type" value="Genomic_DNA"/>
</dbReference>
<evidence type="ECO:0000313" key="3">
    <source>
        <dbReference type="EMBL" id="VFP80476.1"/>
    </source>
</evidence>
<dbReference type="CDD" id="cd04301">
    <property type="entry name" value="NAT_SF"/>
    <property type="match status" value="1"/>
</dbReference>
<proteinExistence type="predicted"/>
<dbReference type="AlphaFoldDB" id="A0A451D476"/>
<protein>
    <submittedName>
        <fullName evidence="3">Ribosomal-protein-alanine acetyltransferase, partial</fullName>
        <ecNumber evidence="3">2.3.1.266</ecNumber>
    </submittedName>
</protein>
<evidence type="ECO:0000313" key="4">
    <source>
        <dbReference type="Proteomes" id="UP000294338"/>
    </source>
</evidence>
<dbReference type="Gene3D" id="3.40.630.30">
    <property type="match status" value="1"/>
</dbReference>
<gene>
    <name evidence="3" type="primary">rimI</name>
    <name evidence="3" type="ORF">ERCISPPS3390_348A</name>
</gene>
<dbReference type="PROSITE" id="PS51186">
    <property type="entry name" value="GNAT"/>
    <property type="match status" value="1"/>
</dbReference>
<keyword evidence="3" id="KW-0012">Acyltransferase</keyword>
<dbReference type="InterPro" id="IPR000182">
    <property type="entry name" value="GNAT_dom"/>
</dbReference>
<reference evidence="3 4" key="1">
    <citation type="submission" date="2019-02" db="EMBL/GenBank/DDBJ databases">
        <authorList>
            <person name="Manzano-Marin A."/>
            <person name="Manzano-Marin A."/>
        </authorList>
    </citation>
    <scope>NUCLEOTIDE SEQUENCE [LARGE SCALE GENOMIC DNA]</scope>
    <source>
        <strain evidence="3 4">ErCisplendens/pseudotsugae</strain>
    </source>
</reference>
<dbReference type="SUPFAM" id="SSF55729">
    <property type="entry name" value="Acyl-CoA N-acyltransferases (Nat)"/>
    <property type="match status" value="1"/>
</dbReference>